<dbReference type="PANTHER" id="PTHR11024:SF3">
    <property type="entry name" value="NUCLEOPORIN SEH1"/>
    <property type="match status" value="1"/>
</dbReference>
<dbReference type="FunFam" id="2.130.10.10:FF:000063">
    <property type="entry name" value="SEH1 like nucleoporin"/>
    <property type="match status" value="1"/>
</dbReference>
<evidence type="ECO:0000313" key="14">
    <source>
        <dbReference type="EMBL" id="CAG5131077.1"/>
    </source>
</evidence>
<feature type="repeat" description="WD" evidence="13">
    <location>
        <begin position="274"/>
        <end position="306"/>
    </location>
</feature>
<dbReference type="SMART" id="SM00320">
    <property type="entry name" value="WD40"/>
    <property type="match status" value="5"/>
</dbReference>
<proteinExistence type="inferred from homology"/>
<dbReference type="GO" id="GO:0005198">
    <property type="term" value="F:structural molecule activity"/>
    <property type="evidence" value="ECO:0007669"/>
    <property type="project" value="InterPro"/>
</dbReference>
<evidence type="ECO:0000256" key="4">
    <source>
        <dbReference type="ARBA" id="ARBA00022448"/>
    </source>
</evidence>
<evidence type="ECO:0000256" key="1">
    <source>
        <dbReference type="ARBA" id="ARBA00004259"/>
    </source>
</evidence>
<evidence type="ECO:0000256" key="3">
    <source>
        <dbReference type="ARBA" id="ARBA00010102"/>
    </source>
</evidence>
<evidence type="ECO:0000313" key="15">
    <source>
        <dbReference type="Proteomes" id="UP000678393"/>
    </source>
</evidence>
<dbReference type="GO" id="GO:0034198">
    <property type="term" value="P:cellular response to amino acid starvation"/>
    <property type="evidence" value="ECO:0007669"/>
    <property type="project" value="TreeGrafter"/>
</dbReference>
<feature type="repeat" description="WD" evidence="13">
    <location>
        <begin position="8"/>
        <end position="42"/>
    </location>
</feature>
<dbReference type="PROSITE" id="PS50082">
    <property type="entry name" value="WD_REPEATS_2"/>
    <property type="match status" value="2"/>
</dbReference>
<dbReference type="GO" id="GO:0031080">
    <property type="term" value="C:nuclear pore outer ring"/>
    <property type="evidence" value="ECO:0007669"/>
    <property type="project" value="TreeGrafter"/>
</dbReference>
<keyword evidence="8" id="KW-0498">Mitosis</keyword>
<keyword evidence="12" id="KW-0131">Cell cycle</keyword>
<dbReference type="InterPro" id="IPR019775">
    <property type="entry name" value="WD40_repeat_CS"/>
</dbReference>
<keyword evidence="5 13" id="KW-0853">WD repeat</keyword>
<dbReference type="GO" id="GO:0015031">
    <property type="term" value="P:protein transport"/>
    <property type="evidence" value="ECO:0007669"/>
    <property type="project" value="UniProtKB-KW"/>
</dbReference>
<dbReference type="PROSITE" id="PS00678">
    <property type="entry name" value="WD_REPEATS_1"/>
    <property type="match status" value="1"/>
</dbReference>
<dbReference type="InterPro" id="IPR020472">
    <property type="entry name" value="WD40_PAC1"/>
</dbReference>
<keyword evidence="6" id="KW-0132">Cell division</keyword>
<evidence type="ECO:0000256" key="10">
    <source>
        <dbReference type="ARBA" id="ARBA00023228"/>
    </source>
</evidence>
<comment type="subcellular location">
    <subcellularLocation>
        <location evidence="2">Lysosome</location>
    </subcellularLocation>
    <subcellularLocation>
        <location evidence="1">Nucleus envelope</location>
    </subcellularLocation>
</comment>
<evidence type="ECO:0000256" key="5">
    <source>
        <dbReference type="ARBA" id="ARBA00022574"/>
    </source>
</evidence>
<reference evidence="14" key="1">
    <citation type="submission" date="2021-04" db="EMBL/GenBank/DDBJ databases">
        <authorList>
            <consortium name="Molecular Ecology Group"/>
        </authorList>
    </citation>
    <scope>NUCLEOTIDE SEQUENCE</scope>
</reference>
<accession>A0A8S3ZNF0</accession>
<evidence type="ECO:0008006" key="16">
    <source>
        <dbReference type="Google" id="ProtNLM"/>
    </source>
</evidence>
<dbReference type="SUPFAM" id="SSF50978">
    <property type="entry name" value="WD40 repeat-like"/>
    <property type="match status" value="1"/>
</dbReference>
<dbReference type="InterPro" id="IPR037363">
    <property type="entry name" value="Sec13/Seh1_fam"/>
</dbReference>
<dbReference type="Proteomes" id="UP000678393">
    <property type="component" value="Unassembled WGS sequence"/>
</dbReference>
<gene>
    <name evidence="14" type="ORF">CUNI_LOCUS16635</name>
</gene>
<name>A0A8S3ZNF0_9EUPU</name>
<comment type="caution">
    <text evidence="14">The sequence shown here is derived from an EMBL/GenBank/DDBJ whole genome shotgun (WGS) entry which is preliminary data.</text>
</comment>
<evidence type="ECO:0000256" key="6">
    <source>
        <dbReference type="ARBA" id="ARBA00022618"/>
    </source>
</evidence>
<dbReference type="InterPro" id="IPR001680">
    <property type="entry name" value="WD40_rpt"/>
</dbReference>
<dbReference type="EMBL" id="CAJHNH020004446">
    <property type="protein sequence ID" value="CAG5131077.1"/>
    <property type="molecule type" value="Genomic_DNA"/>
</dbReference>
<dbReference type="Gene3D" id="2.130.10.10">
    <property type="entry name" value="YVTN repeat-like/Quinoprotein amine dehydrogenase"/>
    <property type="match status" value="1"/>
</dbReference>
<comment type="similarity">
    <text evidence="3">Belongs to the WD repeat SEC13 family.</text>
</comment>
<dbReference type="PANTHER" id="PTHR11024">
    <property type="entry name" value="NUCLEAR PORE COMPLEX PROTEIN SEC13 / SEH1 FAMILY MEMBER"/>
    <property type="match status" value="1"/>
</dbReference>
<evidence type="ECO:0000256" key="9">
    <source>
        <dbReference type="ARBA" id="ARBA00022927"/>
    </source>
</evidence>
<dbReference type="GO" id="GO:0035859">
    <property type="term" value="C:Seh1-associated complex"/>
    <property type="evidence" value="ECO:0007669"/>
    <property type="project" value="TreeGrafter"/>
</dbReference>
<evidence type="ECO:0000256" key="7">
    <source>
        <dbReference type="ARBA" id="ARBA00022737"/>
    </source>
</evidence>
<dbReference type="AlphaFoldDB" id="A0A8S3ZNF0"/>
<evidence type="ECO:0000256" key="8">
    <source>
        <dbReference type="ARBA" id="ARBA00022776"/>
    </source>
</evidence>
<dbReference type="PRINTS" id="PR00320">
    <property type="entry name" value="GPROTEINBRPT"/>
</dbReference>
<sequence>MFVAQTIKSEHKDLIHDVSFDYHGRRMATCSSDQTVKVWDFDEANGWQCTASWKTHTGSVWRVTWAHPEFGQVLATCSFDRTAAVWEELSSDSSVRGGRSTNTWLKRTSLVDSRTSVTDVRFAPKHLGLQLATCSADGVVRIYEAVDVMNLSNWQLQFEFNCNLSLSCLSWNTARMHPPMIAVGSDDPNQSAGGKVQIYEYNETSHKWQKVETIFMVTEPVHDVRFAPNLGRSYHLLAVASRDLTIFSLKNIRKEGANNSGGLSKFEIRQVGGFDDHESLVWRVSWNITGTILASSGDDGCVRLWKANYLDNWKCISVLKADSNASEAERAVIHAPSFSNTPTLGSVRYNNSYSNAS</sequence>
<dbReference type="Pfam" id="PF00400">
    <property type="entry name" value="WD40"/>
    <property type="match status" value="4"/>
</dbReference>
<evidence type="ECO:0000256" key="11">
    <source>
        <dbReference type="ARBA" id="ARBA00023242"/>
    </source>
</evidence>
<evidence type="ECO:0000256" key="13">
    <source>
        <dbReference type="PROSITE-ProRule" id="PRU00221"/>
    </source>
</evidence>
<dbReference type="GO" id="GO:0051301">
    <property type="term" value="P:cell division"/>
    <property type="evidence" value="ECO:0007669"/>
    <property type="project" value="UniProtKB-KW"/>
</dbReference>
<keyword evidence="4" id="KW-0813">Transport</keyword>
<keyword evidence="9" id="KW-0653">Protein transport</keyword>
<dbReference type="OrthoDB" id="364224at2759"/>
<dbReference type="PROSITE" id="PS50294">
    <property type="entry name" value="WD_REPEATS_REGION"/>
    <property type="match status" value="2"/>
</dbReference>
<dbReference type="GO" id="GO:0005764">
    <property type="term" value="C:lysosome"/>
    <property type="evidence" value="ECO:0007669"/>
    <property type="project" value="UniProtKB-SubCell"/>
</dbReference>
<protein>
    <recommendedName>
        <fullName evidence="16">Nucleoporin SEH1</fullName>
    </recommendedName>
</protein>
<keyword evidence="15" id="KW-1185">Reference proteome</keyword>
<evidence type="ECO:0000256" key="2">
    <source>
        <dbReference type="ARBA" id="ARBA00004371"/>
    </source>
</evidence>
<dbReference type="GO" id="GO:1904263">
    <property type="term" value="P:positive regulation of TORC1 signaling"/>
    <property type="evidence" value="ECO:0007669"/>
    <property type="project" value="TreeGrafter"/>
</dbReference>
<organism evidence="14 15">
    <name type="scientific">Candidula unifasciata</name>
    <dbReference type="NCBI Taxonomy" id="100452"/>
    <lineage>
        <taxon>Eukaryota</taxon>
        <taxon>Metazoa</taxon>
        <taxon>Spiralia</taxon>
        <taxon>Lophotrochozoa</taxon>
        <taxon>Mollusca</taxon>
        <taxon>Gastropoda</taxon>
        <taxon>Heterobranchia</taxon>
        <taxon>Euthyneura</taxon>
        <taxon>Panpulmonata</taxon>
        <taxon>Eupulmonata</taxon>
        <taxon>Stylommatophora</taxon>
        <taxon>Helicina</taxon>
        <taxon>Helicoidea</taxon>
        <taxon>Geomitridae</taxon>
        <taxon>Candidula</taxon>
    </lineage>
</organism>
<keyword evidence="7" id="KW-0677">Repeat</keyword>
<dbReference type="InterPro" id="IPR015943">
    <property type="entry name" value="WD40/YVTN_repeat-like_dom_sf"/>
</dbReference>
<keyword evidence="10" id="KW-0458">Lysosome</keyword>
<evidence type="ECO:0000256" key="12">
    <source>
        <dbReference type="ARBA" id="ARBA00023306"/>
    </source>
</evidence>
<keyword evidence="11" id="KW-0539">Nucleus</keyword>
<dbReference type="InterPro" id="IPR036322">
    <property type="entry name" value="WD40_repeat_dom_sf"/>
</dbReference>